<dbReference type="InterPro" id="IPR045074">
    <property type="entry name" value="GST_C_Tau"/>
</dbReference>
<comment type="caution">
    <text evidence="7">The sequence shown here is derived from an EMBL/GenBank/DDBJ whole genome shotgun (WGS) entry which is preliminary data.</text>
</comment>
<protein>
    <recommendedName>
        <fullName evidence="1">glutathione transferase</fullName>
        <ecNumber evidence="1">2.5.1.18</ecNumber>
    </recommendedName>
</protein>
<dbReference type="SFLD" id="SFLDG00358">
    <property type="entry name" value="Main_(cytGST)"/>
    <property type="match status" value="1"/>
</dbReference>
<comment type="similarity">
    <text evidence="4">Belongs to the GST superfamily.</text>
</comment>
<evidence type="ECO:0000256" key="3">
    <source>
        <dbReference type="ARBA" id="ARBA00047960"/>
    </source>
</evidence>
<dbReference type="CDD" id="cd03185">
    <property type="entry name" value="GST_C_Tau"/>
    <property type="match status" value="1"/>
</dbReference>
<evidence type="ECO:0000313" key="8">
    <source>
        <dbReference type="Proteomes" id="UP001153555"/>
    </source>
</evidence>
<dbReference type="Gene3D" id="1.20.1050.10">
    <property type="match status" value="1"/>
</dbReference>
<name>A0A9N7MHK7_STRHE</name>
<evidence type="ECO:0000259" key="6">
    <source>
        <dbReference type="PROSITE" id="PS50405"/>
    </source>
</evidence>
<evidence type="ECO:0000256" key="4">
    <source>
        <dbReference type="RuleBase" id="RU003494"/>
    </source>
</evidence>
<keyword evidence="2" id="KW-0808">Transferase</keyword>
<keyword evidence="8" id="KW-1185">Reference proteome</keyword>
<reference evidence="7" key="1">
    <citation type="submission" date="2019-12" db="EMBL/GenBank/DDBJ databases">
        <authorList>
            <person name="Scholes J."/>
        </authorList>
    </citation>
    <scope>NUCLEOTIDE SEQUENCE</scope>
</reference>
<dbReference type="PROSITE" id="PS50405">
    <property type="entry name" value="GST_CTER"/>
    <property type="match status" value="1"/>
</dbReference>
<accession>A0A9N7MHK7</accession>
<dbReference type="InterPro" id="IPR040079">
    <property type="entry name" value="Glutathione_S-Trfase"/>
</dbReference>
<dbReference type="PANTHER" id="PTHR11260">
    <property type="entry name" value="GLUTATHIONE S-TRANSFERASE, GST, SUPERFAMILY, GST DOMAIN CONTAINING"/>
    <property type="match status" value="1"/>
</dbReference>
<dbReference type="AlphaFoldDB" id="A0A9N7MHK7"/>
<evidence type="ECO:0000313" key="7">
    <source>
        <dbReference type="EMBL" id="CAA0806671.1"/>
    </source>
</evidence>
<dbReference type="InterPro" id="IPR036249">
    <property type="entry name" value="Thioredoxin-like_sf"/>
</dbReference>
<dbReference type="GO" id="GO:0005737">
    <property type="term" value="C:cytoplasm"/>
    <property type="evidence" value="ECO:0007669"/>
    <property type="project" value="TreeGrafter"/>
</dbReference>
<dbReference type="Proteomes" id="UP001153555">
    <property type="component" value="Unassembled WGS sequence"/>
</dbReference>
<dbReference type="Pfam" id="PF00043">
    <property type="entry name" value="GST_C"/>
    <property type="match status" value="1"/>
</dbReference>
<dbReference type="GO" id="GO:0006749">
    <property type="term" value="P:glutathione metabolic process"/>
    <property type="evidence" value="ECO:0007669"/>
    <property type="project" value="InterPro"/>
</dbReference>
<dbReference type="InterPro" id="IPR045073">
    <property type="entry name" value="Omega/Tau-like"/>
</dbReference>
<dbReference type="InterPro" id="IPR010987">
    <property type="entry name" value="Glutathione-S-Trfase_C-like"/>
</dbReference>
<comment type="catalytic activity">
    <reaction evidence="3">
        <text>RX + glutathione = an S-substituted glutathione + a halide anion + H(+)</text>
        <dbReference type="Rhea" id="RHEA:16437"/>
        <dbReference type="ChEBI" id="CHEBI:15378"/>
        <dbReference type="ChEBI" id="CHEBI:16042"/>
        <dbReference type="ChEBI" id="CHEBI:17792"/>
        <dbReference type="ChEBI" id="CHEBI:57925"/>
        <dbReference type="ChEBI" id="CHEBI:90779"/>
        <dbReference type="EC" id="2.5.1.18"/>
    </reaction>
</comment>
<dbReference type="SUPFAM" id="SSF47616">
    <property type="entry name" value="GST C-terminal domain-like"/>
    <property type="match status" value="1"/>
</dbReference>
<dbReference type="InterPro" id="IPR036282">
    <property type="entry name" value="Glutathione-S-Trfase_C_sf"/>
</dbReference>
<dbReference type="EMBL" id="CACSLK010000984">
    <property type="protein sequence ID" value="CAA0806671.1"/>
    <property type="molecule type" value="Genomic_DNA"/>
</dbReference>
<evidence type="ECO:0000259" key="5">
    <source>
        <dbReference type="PROSITE" id="PS50404"/>
    </source>
</evidence>
<dbReference type="EC" id="2.5.1.18" evidence="1"/>
<dbReference type="FunFam" id="1.20.1050.10:FF:000012">
    <property type="entry name" value="Tau class glutathione S-transferase"/>
    <property type="match status" value="1"/>
</dbReference>
<sequence>MEKTSNNSLKLVGFWASIYAQRVKWALKLKGIEYQYIEEDIFNKSPLLHQLNPVYGKVPVLVLHDGKSLPESPIILEYIDETCTDHPLLPRDPYERARARFWGRFVDEKVVESTWLALCSEGENQEKAVKVAIEALGKMEEELNGKIFFGGDTIGFLDLIMAFVSYVLPVWEDIASVKILDPVKFPGLTAWMGNFINHPVIKGDYLPPRAAVFDYFRGRREQLISVYASCDVDQWMQS</sequence>
<feature type="domain" description="GST N-terminal" evidence="5">
    <location>
        <begin position="7"/>
        <end position="87"/>
    </location>
</feature>
<dbReference type="GO" id="GO:0004364">
    <property type="term" value="F:glutathione transferase activity"/>
    <property type="evidence" value="ECO:0007669"/>
    <property type="project" value="UniProtKB-EC"/>
</dbReference>
<evidence type="ECO:0000256" key="1">
    <source>
        <dbReference type="ARBA" id="ARBA00012452"/>
    </source>
</evidence>
<dbReference type="InterPro" id="IPR004046">
    <property type="entry name" value="GST_C"/>
</dbReference>
<dbReference type="CDD" id="cd03058">
    <property type="entry name" value="GST_N_Tau"/>
    <property type="match status" value="1"/>
</dbReference>
<dbReference type="SUPFAM" id="SSF52833">
    <property type="entry name" value="Thioredoxin-like"/>
    <property type="match status" value="1"/>
</dbReference>
<dbReference type="OrthoDB" id="202840at2759"/>
<evidence type="ECO:0000256" key="2">
    <source>
        <dbReference type="ARBA" id="ARBA00022679"/>
    </source>
</evidence>
<dbReference type="SFLD" id="SFLDS00019">
    <property type="entry name" value="Glutathione_Transferase_(cytos"/>
    <property type="match status" value="1"/>
</dbReference>
<gene>
    <name evidence="7" type="ORF">SHERM_09555</name>
</gene>
<proteinExistence type="inferred from homology"/>
<feature type="domain" description="GST C-terminal" evidence="6">
    <location>
        <begin position="92"/>
        <end position="215"/>
    </location>
</feature>
<dbReference type="Gene3D" id="3.40.30.10">
    <property type="entry name" value="Glutaredoxin"/>
    <property type="match status" value="1"/>
</dbReference>
<dbReference type="InterPro" id="IPR004045">
    <property type="entry name" value="Glutathione_S-Trfase_N"/>
</dbReference>
<dbReference type="PROSITE" id="PS50404">
    <property type="entry name" value="GST_NTER"/>
    <property type="match status" value="1"/>
</dbReference>
<dbReference type="Pfam" id="PF02798">
    <property type="entry name" value="GST_N"/>
    <property type="match status" value="1"/>
</dbReference>
<organism evidence="7 8">
    <name type="scientific">Striga hermonthica</name>
    <name type="common">Purple witchweed</name>
    <name type="synonym">Buchnera hermonthica</name>
    <dbReference type="NCBI Taxonomy" id="68872"/>
    <lineage>
        <taxon>Eukaryota</taxon>
        <taxon>Viridiplantae</taxon>
        <taxon>Streptophyta</taxon>
        <taxon>Embryophyta</taxon>
        <taxon>Tracheophyta</taxon>
        <taxon>Spermatophyta</taxon>
        <taxon>Magnoliopsida</taxon>
        <taxon>eudicotyledons</taxon>
        <taxon>Gunneridae</taxon>
        <taxon>Pentapetalae</taxon>
        <taxon>asterids</taxon>
        <taxon>lamiids</taxon>
        <taxon>Lamiales</taxon>
        <taxon>Orobanchaceae</taxon>
        <taxon>Buchnereae</taxon>
        <taxon>Striga</taxon>
    </lineage>
</organism>
<dbReference type="PANTHER" id="PTHR11260:SF676">
    <property type="entry name" value="GLUTATHIONE S-TRANSFERASE U8"/>
    <property type="match status" value="1"/>
</dbReference>
<dbReference type="SFLD" id="SFLDG01152">
    <property type="entry name" value="Main.3:_Omega-_and_Tau-like"/>
    <property type="match status" value="1"/>
</dbReference>